<dbReference type="Gramene" id="OMERI03G16990.1">
    <property type="protein sequence ID" value="OMERI03G16990.1"/>
    <property type="gene ID" value="OMERI03G16990"/>
</dbReference>
<evidence type="ECO:0000313" key="2">
    <source>
        <dbReference type="Proteomes" id="UP000008021"/>
    </source>
</evidence>
<evidence type="ECO:0000313" key="1">
    <source>
        <dbReference type="EnsemblPlants" id="OMERI03G16990.1"/>
    </source>
</evidence>
<sequence>MAGPYAPQLTRWRAAVGGRRGRGAVVRDFVEHTGSVIALRPEDYYHRTAAATGEEDDDGGDDPRERVLLGGRLYPVADETTTTTIHGGVGGGGRTTLRCVEFCPEPGVAPLRLTVTAAAAAAEEEEKQRQEVAEVVSPDGAVRVLGRGECFVSGGERGTVQHVVDVEGEREVFVLLVSVRPELARIVRVQRLT</sequence>
<name>A0A0E0D153_9ORYZ</name>
<reference evidence="1" key="2">
    <citation type="submission" date="2018-05" db="EMBL/GenBank/DDBJ databases">
        <title>OmerRS3 (Oryza meridionalis Reference Sequence Version 3).</title>
        <authorList>
            <person name="Zhang J."/>
            <person name="Kudrna D."/>
            <person name="Lee S."/>
            <person name="Talag J."/>
            <person name="Welchert J."/>
            <person name="Wing R.A."/>
        </authorList>
    </citation>
    <scope>NUCLEOTIDE SEQUENCE [LARGE SCALE GENOMIC DNA]</scope>
    <source>
        <strain evidence="1">cv. OR44</strain>
    </source>
</reference>
<protein>
    <submittedName>
        <fullName evidence="1">Uncharacterized protein</fullName>
    </submittedName>
</protein>
<accession>A0A0E0D153</accession>
<organism evidence="1">
    <name type="scientific">Oryza meridionalis</name>
    <dbReference type="NCBI Taxonomy" id="40149"/>
    <lineage>
        <taxon>Eukaryota</taxon>
        <taxon>Viridiplantae</taxon>
        <taxon>Streptophyta</taxon>
        <taxon>Embryophyta</taxon>
        <taxon>Tracheophyta</taxon>
        <taxon>Spermatophyta</taxon>
        <taxon>Magnoliopsida</taxon>
        <taxon>Liliopsida</taxon>
        <taxon>Poales</taxon>
        <taxon>Poaceae</taxon>
        <taxon>BOP clade</taxon>
        <taxon>Oryzoideae</taxon>
        <taxon>Oryzeae</taxon>
        <taxon>Oryzinae</taxon>
        <taxon>Oryza</taxon>
    </lineage>
</organism>
<dbReference type="AlphaFoldDB" id="A0A0E0D153"/>
<proteinExistence type="predicted"/>
<dbReference type="HOGENOM" id="CLU_097344_0_0_1"/>
<dbReference type="Proteomes" id="UP000008021">
    <property type="component" value="Chromosome 3"/>
</dbReference>
<keyword evidence="2" id="KW-1185">Reference proteome</keyword>
<reference evidence="1" key="1">
    <citation type="submission" date="2015-04" db="UniProtKB">
        <authorList>
            <consortium name="EnsemblPlants"/>
        </authorList>
    </citation>
    <scope>IDENTIFICATION</scope>
</reference>
<dbReference type="EnsemblPlants" id="OMERI03G16990.1">
    <property type="protein sequence ID" value="OMERI03G16990.1"/>
    <property type="gene ID" value="OMERI03G16990"/>
</dbReference>